<dbReference type="PANTHER" id="PTHR33546:SF1">
    <property type="entry name" value="LARGE, MULTIFUNCTIONAL SECRETED PROTEIN"/>
    <property type="match status" value="1"/>
</dbReference>
<dbReference type="SUPFAM" id="SSF101898">
    <property type="entry name" value="NHL repeat"/>
    <property type="match status" value="1"/>
</dbReference>
<evidence type="ECO:0000256" key="3">
    <source>
        <dbReference type="ARBA" id="ARBA00023004"/>
    </source>
</evidence>
<dbReference type="Proteomes" id="UP000321301">
    <property type="component" value="Unassembled WGS sequence"/>
</dbReference>
<evidence type="ECO:0000313" key="7">
    <source>
        <dbReference type="Proteomes" id="UP000321301"/>
    </source>
</evidence>
<evidence type="ECO:0000313" key="6">
    <source>
        <dbReference type="EMBL" id="GEO20423.1"/>
    </source>
</evidence>
<organism evidence="6 7">
    <name type="scientific">Cyclobacterium qasimii</name>
    <dbReference type="NCBI Taxonomy" id="1350429"/>
    <lineage>
        <taxon>Bacteria</taxon>
        <taxon>Pseudomonadati</taxon>
        <taxon>Bacteroidota</taxon>
        <taxon>Cytophagia</taxon>
        <taxon>Cytophagales</taxon>
        <taxon>Cyclobacteriaceae</taxon>
        <taxon>Cyclobacterium</taxon>
    </lineage>
</organism>
<accession>A0A512C8B4</accession>
<dbReference type="AlphaFoldDB" id="A0A512C8B4"/>
<dbReference type="PROSITE" id="PS51007">
    <property type="entry name" value="CYTC"/>
    <property type="match status" value="1"/>
</dbReference>
<dbReference type="InterPro" id="IPR009056">
    <property type="entry name" value="Cyt_c-like_dom"/>
</dbReference>
<dbReference type="RefSeq" id="WP_020894116.1">
    <property type="nucleotide sequence ID" value="NZ_BJYV01000002.1"/>
</dbReference>
<dbReference type="EMBL" id="BJYV01000002">
    <property type="protein sequence ID" value="GEO20423.1"/>
    <property type="molecule type" value="Genomic_DNA"/>
</dbReference>
<dbReference type="InterPro" id="IPR055557">
    <property type="entry name" value="DUF7133"/>
</dbReference>
<dbReference type="GO" id="GO:0046872">
    <property type="term" value="F:metal ion binding"/>
    <property type="evidence" value="ECO:0007669"/>
    <property type="project" value="UniProtKB-KW"/>
</dbReference>
<reference evidence="6 7" key="1">
    <citation type="submission" date="2019-07" db="EMBL/GenBank/DDBJ databases">
        <title>Whole genome shotgun sequence of Cyclobacterium qasimii NBRC 106168.</title>
        <authorList>
            <person name="Hosoyama A."/>
            <person name="Uohara A."/>
            <person name="Ohji S."/>
            <person name="Ichikawa N."/>
        </authorList>
    </citation>
    <scope>NUCLEOTIDE SEQUENCE [LARGE SCALE GENOMIC DNA]</scope>
    <source>
        <strain evidence="6 7">NBRC 106168</strain>
    </source>
</reference>
<feature type="domain" description="Cytochrome c" evidence="5">
    <location>
        <begin position="682"/>
        <end position="776"/>
    </location>
</feature>
<keyword evidence="3 4" id="KW-0408">Iron</keyword>
<keyword evidence="1 4" id="KW-0349">Heme</keyword>
<comment type="caution">
    <text evidence="6">The sequence shown here is derived from an EMBL/GenBank/DDBJ whole genome shotgun (WGS) entry which is preliminary data.</text>
</comment>
<dbReference type="GO" id="GO:0009055">
    <property type="term" value="F:electron transfer activity"/>
    <property type="evidence" value="ECO:0007669"/>
    <property type="project" value="InterPro"/>
</dbReference>
<proteinExistence type="predicted"/>
<gene>
    <name evidence="6" type="ORF">CQA01_09570</name>
</gene>
<evidence type="ECO:0000256" key="1">
    <source>
        <dbReference type="ARBA" id="ARBA00022617"/>
    </source>
</evidence>
<dbReference type="GO" id="GO:0020037">
    <property type="term" value="F:heme binding"/>
    <property type="evidence" value="ECO:0007669"/>
    <property type="project" value="InterPro"/>
</dbReference>
<evidence type="ECO:0000259" key="5">
    <source>
        <dbReference type="PROSITE" id="PS51007"/>
    </source>
</evidence>
<dbReference type="SUPFAM" id="SSF46626">
    <property type="entry name" value="Cytochrome c"/>
    <property type="match status" value="1"/>
</dbReference>
<keyword evidence="7" id="KW-1185">Reference proteome</keyword>
<dbReference type="PANTHER" id="PTHR33546">
    <property type="entry name" value="LARGE, MULTIFUNCTIONAL SECRETED PROTEIN-RELATED"/>
    <property type="match status" value="1"/>
</dbReference>
<keyword evidence="2 4" id="KW-0479">Metal-binding</keyword>
<name>A0A512C8B4_9BACT</name>
<sequence length="820" mass="92185">MSPVEAIQLFEINDDLSIQLVAAEPLVEDPVFSSFDEDGRLWVVEMRGFMNDITGSNELEPNGRISILEDTDGDGLMDISSIYLDSIIMPRALAVVKGGALVVENMSLWWTQDLDGDLKADTKVLIDPNYAGSDLPEHSGNGLLKGLDNWYYNAKSRFRYKFKDNQWIKETTEFRGQWGISQDDYGRLYYNYNWSPLHVDLVPPNYFTRNDHHSTTSGLDHGLTVDRGIFPIRENLGINRGYIPGILDDKNRLKEFTSACSPFYFREDGLPKQYKGNVFVCEPSGNLIRRNAIISNGIQLSANSPDVGHSMIASHDERFRPVSLTSGPDGALYITDMYRGLIQHGAYISPYLKDITIKRKLVQPTHYGRIWRVSHKDWQAKPNPKLSRYTGPELVATLTHPNGWYRDMSQRLLIERNDSSTLPLLRSLALNRDNPIGQIHALWTLEGLERLDENMLFSLLEKPEQQQSMVYVNALRLAEQSSKTSVQIRMRLEKLIFQNLGEITNEELALQMILTAGSLSPSVSNATILAVLENTIDQPIFRDAAISSLTNLEFDFLLFLMKQNAWQAHTSPKAIFLEMLSTAISRKNNPKEMQELVTLLEQRNPSKDWQALSIFTGMAMAGAQNKTAPINLKSAPKFLETISFIESNLKSTEWDNLFNWPGKEVKIDSLLNVNQLTAAEKASFAKGRQHFLSTCSGCHGGKGEGVKRMGPPLNKSEWVTGNETQLAMILLHGLEGPISVSGIKYSSPDILPVMPSMASLDNGTIANILTYIRNEWDNKAKAVKSSTVADIRISTQGRVFPWKPEELLLFKTPVNPSNKP</sequence>
<dbReference type="Pfam" id="PF23500">
    <property type="entry name" value="DUF7133"/>
    <property type="match status" value="1"/>
</dbReference>
<evidence type="ECO:0000256" key="4">
    <source>
        <dbReference type="PROSITE-ProRule" id="PRU00433"/>
    </source>
</evidence>
<dbReference type="InterPro" id="IPR036909">
    <property type="entry name" value="Cyt_c-like_dom_sf"/>
</dbReference>
<dbReference type="Gene3D" id="1.10.760.10">
    <property type="entry name" value="Cytochrome c-like domain"/>
    <property type="match status" value="1"/>
</dbReference>
<evidence type="ECO:0000256" key="2">
    <source>
        <dbReference type="ARBA" id="ARBA00022723"/>
    </source>
</evidence>
<dbReference type="Pfam" id="PF00034">
    <property type="entry name" value="Cytochrom_C"/>
    <property type="match status" value="1"/>
</dbReference>
<protein>
    <submittedName>
        <fullName evidence="6">Dehydrogenase</fullName>
    </submittedName>
</protein>